<keyword evidence="9" id="KW-0067">ATP-binding</keyword>
<evidence type="ECO:0000256" key="6">
    <source>
        <dbReference type="ARBA" id="ARBA00022692"/>
    </source>
</evidence>
<dbReference type="SUPFAM" id="SSF55874">
    <property type="entry name" value="ATPase domain of HSP90 chaperone/DNA topoisomerase II/histidine kinase"/>
    <property type="match status" value="1"/>
</dbReference>
<dbReference type="SMART" id="SM00388">
    <property type="entry name" value="HisKA"/>
    <property type="match status" value="1"/>
</dbReference>
<dbReference type="PANTHER" id="PTHR45528">
    <property type="entry name" value="SENSOR HISTIDINE KINASE CPXA"/>
    <property type="match status" value="1"/>
</dbReference>
<evidence type="ECO:0000256" key="13">
    <source>
        <dbReference type="SAM" id="Phobius"/>
    </source>
</evidence>
<dbReference type="InterPro" id="IPR036890">
    <property type="entry name" value="HATPase_C_sf"/>
</dbReference>
<feature type="domain" description="Histidine kinase" evidence="14">
    <location>
        <begin position="94"/>
        <end position="303"/>
    </location>
</feature>
<reference evidence="15" key="1">
    <citation type="submission" date="2021-01" db="EMBL/GenBank/DDBJ databases">
        <title>Genomic Encyclopedia of Type Strains, Phase IV (KMG-IV): sequencing the most valuable type-strain genomes for metagenomic binning, comparative biology and taxonomic classification.</title>
        <authorList>
            <person name="Goeker M."/>
        </authorList>
    </citation>
    <scope>NUCLEOTIDE SEQUENCE</scope>
    <source>
        <strain evidence="15">DSM 21943</strain>
    </source>
</reference>
<gene>
    <name evidence="15" type="ORF">JOC54_000264</name>
</gene>
<comment type="catalytic activity">
    <reaction evidence="1">
        <text>ATP + protein L-histidine = ADP + protein N-phospho-L-histidine.</text>
        <dbReference type="EC" id="2.7.13.3"/>
    </reaction>
</comment>
<dbReference type="PROSITE" id="PS50109">
    <property type="entry name" value="HIS_KIN"/>
    <property type="match status" value="1"/>
</dbReference>
<dbReference type="InterPro" id="IPR036097">
    <property type="entry name" value="HisK_dim/P_sf"/>
</dbReference>
<dbReference type="InterPro" id="IPR005467">
    <property type="entry name" value="His_kinase_dom"/>
</dbReference>
<dbReference type="EC" id="2.7.13.3" evidence="3"/>
<evidence type="ECO:0000256" key="11">
    <source>
        <dbReference type="ARBA" id="ARBA00023012"/>
    </source>
</evidence>
<keyword evidence="12 13" id="KW-0472">Membrane</keyword>
<evidence type="ECO:0000256" key="9">
    <source>
        <dbReference type="ARBA" id="ARBA00022840"/>
    </source>
</evidence>
<dbReference type="RefSeq" id="WP_239586522.1">
    <property type="nucleotide sequence ID" value="NZ_JAFBCV010000001.1"/>
</dbReference>
<dbReference type="SMART" id="SM00387">
    <property type="entry name" value="HATPase_c"/>
    <property type="match status" value="1"/>
</dbReference>
<dbReference type="InterPro" id="IPR003594">
    <property type="entry name" value="HATPase_dom"/>
</dbReference>
<evidence type="ECO:0000256" key="2">
    <source>
        <dbReference type="ARBA" id="ARBA00004141"/>
    </source>
</evidence>
<feature type="transmembrane region" description="Helical" evidence="13">
    <location>
        <begin position="6"/>
        <end position="26"/>
    </location>
</feature>
<organism evidence="15 16">
    <name type="scientific">Shouchella xiaoxiensis</name>
    <dbReference type="NCBI Taxonomy" id="766895"/>
    <lineage>
        <taxon>Bacteria</taxon>
        <taxon>Bacillati</taxon>
        <taxon>Bacillota</taxon>
        <taxon>Bacilli</taxon>
        <taxon>Bacillales</taxon>
        <taxon>Bacillaceae</taxon>
        <taxon>Shouchella</taxon>
    </lineage>
</organism>
<evidence type="ECO:0000256" key="10">
    <source>
        <dbReference type="ARBA" id="ARBA00022989"/>
    </source>
</evidence>
<comment type="subcellular location">
    <subcellularLocation>
        <location evidence="2">Membrane</location>
        <topology evidence="2">Multi-pass membrane protein</topology>
    </subcellularLocation>
</comment>
<keyword evidence="11" id="KW-0902">Two-component regulatory system</keyword>
<proteinExistence type="predicted"/>
<dbReference type="SUPFAM" id="SSF47384">
    <property type="entry name" value="Homodimeric domain of signal transducing histidine kinase"/>
    <property type="match status" value="1"/>
</dbReference>
<evidence type="ECO:0000313" key="16">
    <source>
        <dbReference type="Proteomes" id="UP001179280"/>
    </source>
</evidence>
<dbReference type="PANTHER" id="PTHR45528:SF8">
    <property type="entry name" value="HISTIDINE KINASE"/>
    <property type="match status" value="1"/>
</dbReference>
<keyword evidence="6 13" id="KW-0812">Transmembrane</keyword>
<evidence type="ECO:0000256" key="1">
    <source>
        <dbReference type="ARBA" id="ARBA00000085"/>
    </source>
</evidence>
<dbReference type="Pfam" id="PF02518">
    <property type="entry name" value="HATPase_c"/>
    <property type="match status" value="1"/>
</dbReference>
<evidence type="ECO:0000256" key="3">
    <source>
        <dbReference type="ARBA" id="ARBA00012438"/>
    </source>
</evidence>
<keyword evidence="4" id="KW-0597">Phosphoprotein</keyword>
<dbReference type="Gene3D" id="1.10.287.130">
    <property type="match status" value="1"/>
</dbReference>
<evidence type="ECO:0000259" key="14">
    <source>
        <dbReference type="PROSITE" id="PS50109"/>
    </source>
</evidence>
<keyword evidence="10 13" id="KW-1133">Transmembrane helix</keyword>
<evidence type="ECO:0000256" key="7">
    <source>
        <dbReference type="ARBA" id="ARBA00022741"/>
    </source>
</evidence>
<sequence length="303" mass="34657">MNDWFLVGGAVVLLVIILVVSIKLLLLRLEMKSISKQVDTIVKQFGTNQLVQTKTHSNLSAPLITNINQLIQLYKQDQQEKTLQEKELRQEMTNISHDLRTPLTSLKGFSELLLDSNLSESEKIEYVSIILKKIDQLTLISESFYELSQLDSADVQAQIEPLSVDQIMMEALVLYHDQFEKSALTIEVDELYDWTIKADRHMTIRILSNVLANALTYATSYLTITLRNEDEHAIIRIANDVDSFDQNKLDRIFERSFRLEPSRTNGRLGLGLHIVQKLVGKQGGKVKADVQEGEFSIEVWLRK</sequence>
<keyword evidence="16" id="KW-1185">Reference proteome</keyword>
<evidence type="ECO:0000313" key="15">
    <source>
        <dbReference type="EMBL" id="MBM7837033.1"/>
    </source>
</evidence>
<evidence type="ECO:0000256" key="12">
    <source>
        <dbReference type="ARBA" id="ARBA00023136"/>
    </source>
</evidence>
<evidence type="ECO:0000256" key="4">
    <source>
        <dbReference type="ARBA" id="ARBA00022553"/>
    </source>
</evidence>
<dbReference type="InterPro" id="IPR003661">
    <property type="entry name" value="HisK_dim/P_dom"/>
</dbReference>
<accession>A0ABS2SND0</accession>
<dbReference type="CDD" id="cd00075">
    <property type="entry name" value="HATPase"/>
    <property type="match status" value="1"/>
</dbReference>
<dbReference type="Pfam" id="PF00512">
    <property type="entry name" value="HisKA"/>
    <property type="match status" value="1"/>
</dbReference>
<dbReference type="GO" id="GO:0016301">
    <property type="term" value="F:kinase activity"/>
    <property type="evidence" value="ECO:0007669"/>
    <property type="project" value="UniProtKB-KW"/>
</dbReference>
<dbReference type="Proteomes" id="UP001179280">
    <property type="component" value="Unassembled WGS sequence"/>
</dbReference>
<keyword evidence="7" id="KW-0547">Nucleotide-binding</keyword>
<dbReference type="EMBL" id="JAFBCV010000001">
    <property type="protein sequence ID" value="MBM7837033.1"/>
    <property type="molecule type" value="Genomic_DNA"/>
</dbReference>
<comment type="caution">
    <text evidence="15">The sequence shown here is derived from an EMBL/GenBank/DDBJ whole genome shotgun (WGS) entry which is preliminary data.</text>
</comment>
<dbReference type="Gene3D" id="3.30.565.10">
    <property type="entry name" value="Histidine kinase-like ATPase, C-terminal domain"/>
    <property type="match status" value="1"/>
</dbReference>
<name>A0ABS2SND0_9BACI</name>
<evidence type="ECO:0000256" key="5">
    <source>
        <dbReference type="ARBA" id="ARBA00022679"/>
    </source>
</evidence>
<keyword evidence="5" id="KW-0808">Transferase</keyword>
<dbReference type="CDD" id="cd00082">
    <property type="entry name" value="HisKA"/>
    <property type="match status" value="1"/>
</dbReference>
<evidence type="ECO:0000256" key="8">
    <source>
        <dbReference type="ARBA" id="ARBA00022777"/>
    </source>
</evidence>
<keyword evidence="8 15" id="KW-0418">Kinase</keyword>
<protein>
    <recommendedName>
        <fullName evidence="3">histidine kinase</fullName>
        <ecNumber evidence="3">2.7.13.3</ecNumber>
    </recommendedName>
</protein>
<dbReference type="InterPro" id="IPR050398">
    <property type="entry name" value="HssS/ArlS-like"/>
</dbReference>